<evidence type="ECO:0000313" key="2">
    <source>
        <dbReference type="Proteomes" id="UP001589654"/>
    </source>
</evidence>
<dbReference type="InterPro" id="IPR058595">
    <property type="entry name" value="Avidin-like"/>
</dbReference>
<keyword evidence="2" id="KW-1185">Reference proteome</keyword>
<dbReference type="EMBL" id="JBHMEW010000044">
    <property type="protein sequence ID" value="MFB9211188.1"/>
    <property type="molecule type" value="Genomic_DNA"/>
</dbReference>
<dbReference type="RefSeq" id="WP_353959654.1">
    <property type="nucleotide sequence ID" value="NZ_JAUFQT010000002.1"/>
</dbReference>
<sequence length="91" mass="10713">MNYNNKKFQPITVSENGQVSNQTLFTYHQNGNLLTSTYQGENIVLGHHIGTVDEKGVIDMRYHQVDKKRENHYWEMKIHPRKITLRKNQAS</sequence>
<accession>A0ABV5J4G1</accession>
<proteinExistence type="predicted"/>
<evidence type="ECO:0000313" key="1">
    <source>
        <dbReference type="EMBL" id="MFB9211188.1"/>
    </source>
</evidence>
<comment type="caution">
    <text evidence="1">The sequence shown here is derived from an EMBL/GenBank/DDBJ whole genome shotgun (WGS) entry which is preliminary data.</text>
</comment>
<organism evidence="1 2">
    <name type="scientific">Echinicola jeungdonensis</name>
    <dbReference type="NCBI Taxonomy" id="709343"/>
    <lineage>
        <taxon>Bacteria</taxon>
        <taxon>Pseudomonadati</taxon>
        <taxon>Bacteroidota</taxon>
        <taxon>Cytophagia</taxon>
        <taxon>Cytophagales</taxon>
        <taxon>Cyclobacteriaceae</taxon>
        <taxon>Echinicola</taxon>
    </lineage>
</organism>
<name>A0ABV5J4G1_9BACT</name>
<protein>
    <submittedName>
        <fullName evidence="1">Uncharacterized protein</fullName>
    </submittedName>
</protein>
<gene>
    <name evidence="1" type="ORF">ACFFUR_05175</name>
</gene>
<reference evidence="1 2" key="1">
    <citation type="submission" date="2024-09" db="EMBL/GenBank/DDBJ databases">
        <authorList>
            <person name="Sun Q."/>
            <person name="Mori K."/>
        </authorList>
    </citation>
    <scope>NUCLEOTIDE SEQUENCE [LARGE SCALE GENOMIC DNA]</scope>
    <source>
        <strain evidence="1 2">CECT 7682</strain>
    </source>
</reference>
<dbReference type="Proteomes" id="UP001589654">
    <property type="component" value="Unassembled WGS sequence"/>
</dbReference>
<dbReference type="Pfam" id="PF26421">
    <property type="entry name" value="Avidin_like"/>
    <property type="match status" value="1"/>
</dbReference>